<evidence type="ECO:0000256" key="1">
    <source>
        <dbReference type="ARBA" id="ARBA00002486"/>
    </source>
</evidence>
<dbReference type="Gene3D" id="1.10.10.10">
    <property type="entry name" value="Winged helix-like DNA-binding domain superfamily/Winged helix DNA-binding domain"/>
    <property type="match status" value="1"/>
</dbReference>
<dbReference type="Gene3D" id="3.30.420.40">
    <property type="match status" value="2"/>
</dbReference>
<dbReference type="PANTHER" id="PTHR18964:SF149">
    <property type="entry name" value="BIFUNCTIONAL UDP-N-ACETYLGLUCOSAMINE 2-EPIMERASE_N-ACETYLMANNOSAMINE KINASE"/>
    <property type="match status" value="1"/>
</dbReference>
<keyword evidence="3" id="KW-0859">Xylose metabolism</keyword>
<accession>A0ABV6LMI7</accession>
<keyword evidence="4" id="KW-0238">DNA-binding</keyword>
<keyword evidence="6" id="KW-1185">Reference proteome</keyword>
<comment type="function">
    <text evidence="1">Transcriptional repressor of xylose-utilizing enzymes.</text>
</comment>
<dbReference type="Proteomes" id="UP001589836">
    <property type="component" value="Unassembled WGS sequence"/>
</dbReference>
<dbReference type="InterPro" id="IPR011991">
    <property type="entry name" value="ArsR-like_HTH"/>
</dbReference>
<dbReference type="InterPro" id="IPR049874">
    <property type="entry name" value="ROK_cs"/>
</dbReference>
<dbReference type="CDD" id="cd00090">
    <property type="entry name" value="HTH_ARSR"/>
    <property type="match status" value="1"/>
</dbReference>
<name>A0ABV6LMI7_9BACI</name>
<comment type="caution">
    <text evidence="5">The sequence shown here is derived from an EMBL/GenBank/DDBJ whole genome shotgun (WGS) entry which is preliminary data.</text>
</comment>
<dbReference type="SUPFAM" id="SSF53067">
    <property type="entry name" value="Actin-like ATPase domain"/>
    <property type="match status" value="1"/>
</dbReference>
<evidence type="ECO:0000256" key="4">
    <source>
        <dbReference type="ARBA" id="ARBA00023125"/>
    </source>
</evidence>
<evidence type="ECO:0000256" key="2">
    <source>
        <dbReference type="ARBA" id="ARBA00006479"/>
    </source>
</evidence>
<dbReference type="PROSITE" id="PS01125">
    <property type="entry name" value="ROK"/>
    <property type="match status" value="1"/>
</dbReference>
<dbReference type="InterPro" id="IPR036388">
    <property type="entry name" value="WH-like_DNA-bd_sf"/>
</dbReference>
<sequence>MSLKYVTGSFQLMKSINRSTILNIIREEGPISRAEIAKRTSLTPPTVSNLVKELITTEFVIETNQGESKGGRKPTYLEINGNRFFVIGIDVGHFHMKFVVTNLFGEVVDRITLPLDPKPDAEQILHTMEEGIHTVIQQGQATAGDYLGIGVGMHGIVDVERGISLYAPSFQTHDIAIRERLEDTFQMMVKVENDAKTMTLGEFWFGNGMEDGNVVGVNIGYGIGAGIINDGTLFQGENFIAGEIGHMTIDLTGPQCSCGNYGCLQAMAAGPAIARLAIKELKSGKTSLLTKMTDGVLDQVTGELVHEAARQGDSFSIDLLTQTGRYIGIGLTNLIHTLNPKRIIIGGGVAKAGDHILEPIRQTIQQRGLTEEARNTTIVPSLLQEDASAIGACGLILNEFFTSKRV</sequence>
<dbReference type="InterPro" id="IPR043129">
    <property type="entry name" value="ATPase_NBD"/>
</dbReference>
<dbReference type="EMBL" id="JBHLTP010000005">
    <property type="protein sequence ID" value="MFC0523626.1"/>
    <property type="molecule type" value="Genomic_DNA"/>
</dbReference>
<evidence type="ECO:0000256" key="3">
    <source>
        <dbReference type="ARBA" id="ARBA00022629"/>
    </source>
</evidence>
<dbReference type="PANTHER" id="PTHR18964">
    <property type="entry name" value="ROK (REPRESSOR, ORF, KINASE) FAMILY"/>
    <property type="match status" value="1"/>
</dbReference>
<organism evidence="5 6">
    <name type="scientific">Pontibacillus salicampi</name>
    <dbReference type="NCBI Taxonomy" id="1449801"/>
    <lineage>
        <taxon>Bacteria</taxon>
        <taxon>Bacillati</taxon>
        <taxon>Bacillota</taxon>
        <taxon>Bacilli</taxon>
        <taxon>Bacillales</taxon>
        <taxon>Bacillaceae</taxon>
        <taxon>Pontibacillus</taxon>
    </lineage>
</organism>
<protein>
    <submittedName>
        <fullName evidence="5">ROK family protein</fullName>
    </submittedName>
</protein>
<evidence type="ECO:0000313" key="6">
    <source>
        <dbReference type="Proteomes" id="UP001589836"/>
    </source>
</evidence>
<dbReference type="RefSeq" id="WP_377346671.1">
    <property type="nucleotide sequence ID" value="NZ_JBHLTP010000005.1"/>
</dbReference>
<comment type="similarity">
    <text evidence="2">Belongs to the ROK (NagC/XylR) family.</text>
</comment>
<proteinExistence type="inferred from homology"/>
<reference evidence="5 6" key="1">
    <citation type="submission" date="2024-09" db="EMBL/GenBank/DDBJ databases">
        <authorList>
            <person name="Sun Q."/>
            <person name="Mori K."/>
        </authorList>
    </citation>
    <scope>NUCLEOTIDE SEQUENCE [LARGE SCALE GENOMIC DNA]</scope>
    <source>
        <strain evidence="5 6">NCAIM B.02529</strain>
    </source>
</reference>
<dbReference type="Pfam" id="PF00480">
    <property type="entry name" value="ROK"/>
    <property type="match status" value="1"/>
</dbReference>
<evidence type="ECO:0000313" key="5">
    <source>
        <dbReference type="EMBL" id="MFC0523626.1"/>
    </source>
</evidence>
<dbReference type="InterPro" id="IPR000600">
    <property type="entry name" value="ROK"/>
</dbReference>
<keyword evidence="3" id="KW-0119">Carbohydrate metabolism</keyword>
<dbReference type="InterPro" id="IPR036390">
    <property type="entry name" value="WH_DNA-bd_sf"/>
</dbReference>
<dbReference type="SUPFAM" id="SSF46785">
    <property type="entry name" value="Winged helix' DNA-binding domain"/>
    <property type="match status" value="1"/>
</dbReference>
<dbReference type="Pfam" id="PF13412">
    <property type="entry name" value="HTH_24"/>
    <property type="match status" value="1"/>
</dbReference>
<gene>
    <name evidence="5" type="ORF">ACFFGV_08510</name>
</gene>